<evidence type="ECO:0000256" key="3">
    <source>
        <dbReference type="PROSITE-ProRule" id="PRU00221"/>
    </source>
</evidence>
<feature type="domain" description="RAVE complex protein Rav1 C-terminal" evidence="6">
    <location>
        <begin position="724"/>
        <end position="1273"/>
    </location>
</feature>
<keyword evidence="1" id="KW-0489">Methyltransferase</keyword>
<evidence type="ECO:0000256" key="4">
    <source>
        <dbReference type="SAM" id="MobiDB-lite"/>
    </source>
</evidence>
<evidence type="ECO:0000313" key="7">
    <source>
        <dbReference type="EMBL" id="KAF6136184.1"/>
    </source>
</evidence>
<organism evidence="7 8">
    <name type="scientific">Kingdonia uniflora</name>
    <dbReference type="NCBI Taxonomy" id="39325"/>
    <lineage>
        <taxon>Eukaryota</taxon>
        <taxon>Viridiplantae</taxon>
        <taxon>Streptophyta</taxon>
        <taxon>Embryophyta</taxon>
        <taxon>Tracheophyta</taxon>
        <taxon>Spermatophyta</taxon>
        <taxon>Magnoliopsida</taxon>
        <taxon>Ranunculales</taxon>
        <taxon>Circaeasteraceae</taxon>
        <taxon>Kingdonia</taxon>
    </lineage>
</organism>
<sequence>MSSGSSSNSIRSEEEESIITDLLPLKLLKSETIPPSPNLSFSNQTIDILHNFSNLSWIAYGASSLLVISHFPSPLSPQQTHIGPIFRQVIELSHHISSQVKAVAWSPLASSDGEVAVAIENCVFLCSEKAGNEQGYFCWTQIAVLVQSSTVEAIKWTGSGDGIVTVGIEVVMWKRKGKTWEIAWKFMTEVPQTTVSTTWSISGPVGTAAYCNTSSSMCGEKSKHVLVCQSSEKLGVFKTELCHPQPVSMIQWRSSSGILLQRDVLLTCCLDGTVRLWCEIDSGRGKKFSKDIHARTYHVSAVIEVNQFLNGDLGTDIFVTWAIESKSTGEESEHYTPGRCEWLVGLGPGPSLTFWAVHCLDDISPLRFPRVTLWKKQDLPSPEVCRLQNSNSQKKDHSLFIKAVISRDHFFDPPNICSLFRMIPDNSITWSQLYTSASNNTNCGFLSLDGHSGNIVQVAVHPYSFEAQVAVSLDSSGSILLWSLSTISNCMLGMPTLVLPMWHLLEKKLSLKLSCDVYSSISWAPIILNECKVLLLGHAKGIDCYMIKISESEEAKIVFHKLCTIPFIDHNRRDGPSSIFAVPSPSTCTETYHSNKFVLLGVWTEEFQALSWNVAFHCDDLSGNDCGRWRFESTFCDKRYSVVVDLCSSKFPDPHDYDEVTSVSVVTPVNLMPSVLKSWGSSIALCGNSAYQMATGCSDGSLKLWRSTIAKLSNPHSELDHFLWELVGVVATCQGPVTAVSLSSCGQKIATISMNDRMDNMSSLHIWEALNVIGSGILLLEDTISLDGVVIALHWVTVGNGQLLLGVCMQNEMRVYVKRKFSSQIPLETHSWVCVASGHTSQAARDFFWGPGASLVLVYESVNELSVNEKSEECKPILPKKMNVDNNHQSYLEVKQQQLPAGNWRRACVAVRHLVGYLTSNKTSTTGKGYDFTNSSHNLQLINLPNYFEVASHANLGDSRLQWGSDANGFNSEFNASNPVFSSSENSEISGFIKTLENFPDIEAISYTERMQILAVIDLLVEISDLCSASPYGSLDEPGRRFWVAVRFQQLYFLRRFGSLASMNEWVVDSGMIAWALQSDCQENLFSSVLSNEPSWEEMRKFGVGFWFTNVAQLRTKMEKLARVQYLKNKDPKDCALLYISLNRIQVLAALFKVSKNEKDKPLVAFLSRNFQEEKNKAAALKNAYVLMGRHQLELAIAFFLLGGDFSSAVTVCAKNLGDAQLALIICRLLEGYGGPLERHLISKFLLPSATEKRDSWLVSLLEWVLGNYSEACMGMLGFHLDPRIDKSILPTNKASFLDPKMGQYCLLLVTKHSLKNSIGESAAAILGRWATLIASSALNRNGLHLEALECLSSSFSNIEGKDEASISEIRNHGYLHGMLNVFPENASNWISGDVALQLESNTKLNLALRYISTLIMEHPSWSNPMLESCEPFICSREYEDSLENFQQKLKAGLITSEQKYSLNSVDLINMGHIEKNTVASHPLHPTISHLFLKATGEVSRLFARCMVACRISCDLPDSTLNKRNLSEVWEVYMRGLGNSLKGIKAMLELCFFPENIRLEASTALDLLELLLLFASAWLQKNLKLMILIVHPILVTHSLNSDNASRHSEVDLTNLKKLCKSVEFTHDSLSDENSERITYSIPKDERWHLIGVCLWRHLSTFTKNRLMSVSDGIENGGSLANLLKSTLDCISSSHVRHFEQFLTDKVEKGYHPIPTLEWLEESYDSRPRDLSNHLHHGGDLWELIKNKSEESLFDILWEISADPKEICDAVSVENIRRLQSHKQKSSKDWSDIHKAIMIELENDGTSNNDREDRFNSSSSNGGTGSQDNLNLIVSKQKGSSLIKAVTCFQNPKELYKKNGELLEAICINNIDQQQAALASNRKGILFFNLKDEEPYKGQSYTWSGADWPQNGWAGSESTPMPTFVSPGIGLGSKKGAHLGLGGATVGLGSYAGNTSPGLGWGTQEEFEEFVDPPATVDNIRTRALSSHPSRPFFLAGSSNTHVYLWEFGKAKATATYGVLPAANVPPPYALASISSLQFDHCGHRFTTAALDGTICTWQLEVGGRSNICPTQSSLCFNNHAADVTYVAASGSVIAASGYNSNNVNVVVWDTLAPPTTSQVSLTCHEGGARSLSVFDNDIGTGSVSPFIVTGGKGGDVGLHDFRFIATGKTKRHRQSNATEQHKFGERNSNGMLCEGSVTRIVTIPNTSMFLTGSKDGDVKLWDAKRSELIFCWTGLHERHTFLQPSSRGFGGVVRAGVTDIQVCNQGFLSCGGDDIAQFFCHSGNYGDVLTVETSKAFHRKRVRALAESGADLIAFETIPNKLEVTRFLKKMTKIPA</sequence>
<evidence type="ECO:0000313" key="8">
    <source>
        <dbReference type="Proteomes" id="UP000541444"/>
    </source>
</evidence>
<evidence type="ECO:0000256" key="2">
    <source>
        <dbReference type="ARBA" id="ARBA00022679"/>
    </source>
</evidence>
<feature type="domain" description="Hcy-binding" evidence="5">
    <location>
        <begin position="2280"/>
        <end position="2329"/>
    </location>
</feature>
<dbReference type="InterPro" id="IPR036589">
    <property type="entry name" value="HCY_dom_sf"/>
</dbReference>
<dbReference type="GO" id="GO:0032259">
    <property type="term" value="P:methylation"/>
    <property type="evidence" value="ECO:0007669"/>
    <property type="project" value="UniProtKB-KW"/>
</dbReference>
<reference evidence="7 8" key="1">
    <citation type="journal article" date="2020" name="IScience">
        <title>Genome Sequencing of the Endangered Kingdonia uniflora (Circaeasteraceae, Ranunculales) Reveals Potential Mechanisms of Evolutionary Specialization.</title>
        <authorList>
            <person name="Sun Y."/>
            <person name="Deng T."/>
            <person name="Zhang A."/>
            <person name="Moore M.J."/>
            <person name="Landis J.B."/>
            <person name="Lin N."/>
            <person name="Zhang H."/>
            <person name="Zhang X."/>
            <person name="Huang J."/>
            <person name="Zhang X."/>
            <person name="Sun H."/>
            <person name="Wang H."/>
        </authorList>
    </citation>
    <scope>NUCLEOTIDE SEQUENCE [LARGE SCALE GENOMIC DNA]</scope>
    <source>
        <strain evidence="7">TB1705</strain>
        <tissue evidence="7">Leaf</tissue>
    </source>
</reference>
<keyword evidence="8" id="KW-1185">Reference proteome</keyword>
<dbReference type="InterPro" id="IPR003726">
    <property type="entry name" value="HCY_dom"/>
</dbReference>
<dbReference type="GO" id="GO:0008168">
    <property type="term" value="F:methyltransferase activity"/>
    <property type="evidence" value="ECO:0007669"/>
    <property type="project" value="UniProtKB-KW"/>
</dbReference>
<dbReference type="Proteomes" id="UP000541444">
    <property type="component" value="Unassembled WGS sequence"/>
</dbReference>
<dbReference type="InterPro" id="IPR022033">
    <property type="entry name" value="Rav1p_C"/>
</dbReference>
<dbReference type="PROSITE" id="PS50082">
    <property type="entry name" value="WD_REPEATS_2"/>
    <property type="match status" value="1"/>
</dbReference>
<evidence type="ECO:0008006" key="9">
    <source>
        <dbReference type="Google" id="ProtNLM"/>
    </source>
</evidence>
<dbReference type="SUPFAM" id="SSF50978">
    <property type="entry name" value="WD40 repeat-like"/>
    <property type="match status" value="3"/>
</dbReference>
<dbReference type="InterPro" id="IPR036322">
    <property type="entry name" value="WD40_repeat_dom_sf"/>
</dbReference>
<dbReference type="GO" id="GO:0043291">
    <property type="term" value="C:RAVE complex"/>
    <property type="evidence" value="ECO:0007669"/>
    <property type="project" value="TreeGrafter"/>
</dbReference>
<dbReference type="OrthoDB" id="342131at2759"/>
<dbReference type="SUPFAM" id="SSF82282">
    <property type="entry name" value="Homocysteine S-methyltransferase"/>
    <property type="match status" value="1"/>
</dbReference>
<feature type="region of interest" description="Disordered" evidence="4">
    <location>
        <begin position="1800"/>
        <end position="1828"/>
    </location>
</feature>
<dbReference type="Pfam" id="PF02574">
    <property type="entry name" value="S-methyl_trans"/>
    <property type="match status" value="1"/>
</dbReference>
<keyword evidence="2" id="KW-0808">Transferase</keyword>
<gene>
    <name evidence="7" type="ORF">GIB67_001593</name>
</gene>
<proteinExistence type="predicted"/>
<dbReference type="EMBL" id="JACGCM010002755">
    <property type="protein sequence ID" value="KAF6136184.1"/>
    <property type="molecule type" value="Genomic_DNA"/>
</dbReference>
<dbReference type="GO" id="GO:0007035">
    <property type="term" value="P:vacuolar acidification"/>
    <property type="evidence" value="ECO:0007669"/>
    <property type="project" value="TreeGrafter"/>
</dbReference>
<dbReference type="Pfam" id="PF12234">
    <property type="entry name" value="Rav1p_C"/>
    <property type="match status" value="1"/>
</dbReference>
<dbReference type="Gene3D" id="2.130.10.10">
    <property type="entry name" value="YVTN repeat-like/Quinoprotein amine dehydrogenase"/>
    <property type="match status" value="3"/>
</dbReference>
<accession>A0A7J7L0W3</accession>
<comment type="caution">
    <text evidence="7">The sequence shown here is derived from an EMBL/GenBank/DDBJ whole genome shotgun (WGS) entry which is preliminary data.</text>
</comment>
<dbReference type="PANTHER" id="PTHR13950:SF9">
    <property type="entry name" value="RABCONNECTIN-3A"/>
    <property type="match status" value="1"/>
</dbReference>
<dbReference type="Gene3D" id="3.20.20.330">
    <property type="entry name" value="Homocysteine-binding-like domain"/>
    <property type="match status" value="1"/>
</dbReference>
<dbReference type="PANTHER" id="PTHR13950">
    <property type="entry name" value="RABCONNECTIN-RELATED"/>
    <property type="match status" value="1"/>
</dbReference>
<evidence type="ECO:0000259" key="6">
    <source>
        <dbReference type="Pfam" id="PF12234"/>
    </source>
</evidence>
<dbReference type="Pfam" id="PF00400">
    <property type="entry name" value="WD40"/>
    <property type="match status" value="1"/>
</dbReference>
<keyword evidence="3" id="KW-0853">WD repeat</keyword>
<name>A0A7J7L0W3_9MAGN</name>
<dbReference type="SMART" id="SM00320">
    <property type="entry name" value="WD40"/>
    <property type="match status" value="10"/>
</dbReference>
<protein>
    <recommendedName>
        <fullName evidence="9">RAVE complex protein Rav1 C-terminal domain-containing protein</fullName>
    </recommendedName>
</protein>
<dbReference type="InterPro" id="IPR015943">
    <property type="entry name" value="WD40/YVTN_repeat-like_dom_sf"/>
</dbReference>
<dbReference type="InterPro" id="IPR001680">
    <property type="entry name" value="WD40_rpt"/>
</dbReference>
<feature type="repeat" description="WD" evidence="3">
    <location>
        <begin position="2194"/>
        <end position="2231"/>
    </location>
</feature>
<evidence type="ECO:0000256" key="1">
    <source>
        <dbReference type="ARBA" id="ARBA00022603"/>
    </source>
</evidence>
<evidence type="ECO:0000259" key="5">
    <source>
        <dbReference type="Pfam" id="PF02574"/>
    </source>
</evidence>
<dbReference type="InterPro" id="IPR052208">
    <property type="entry name" value="DmX-like/RAVE_component"/>
</dbReference>